<evidence type="ECO:0000256" key="2">
    <source>
        <dbReference type="ARBA" id="ARBA00022692"/>
    </source>
</evidence>
<comment type="subcellular location">
    <subcellularLocation>
        <location evidence="1">Membrane</location>
        <topology evidence="1">Single-pass membrane protein</topology>
    </subcellularLocation>
</comment>
<dbReference type="AlphaFoldDB" id="A0A5J9TMQ1"/>
<feature type="transmembrane region" description="Helical" evidence="6">
    <location>
        <begin position="35"/>
        <end position="59"/>
    </location>
</feature>
<gene>
    <name evidence="7" type="ORF">EJB05_46340</name>
</gene>
<keyword evidence="2 6" id="KW-0812">Transmembrane</keyword>
<dbReference type="PANTHER" id="PTHR47974:SF9">
    <property type="entry name" value="RECEPTOR-LIKE SERINE_THREONINE-PROTEIN KINASE"/>
    <property type="match status" value="1"/>
</dbReference>
<feature type="transmembrane region" description="Helical" evidence="6">
    <location>
        <begin position="9"/>
        <end position="29"/>
    </location>
</feature>
<keyword evidence="3" id="KW-0732">Signal</keyword>
<evidence type="ECO:0000313" key="7">
    <source>
        <dbReference type="EMBL" id="TVU12686.1"/>
    </source>
</evidence>
<dbReference type="Gramene" id="TVU12686">
    <property type="protein sequence ID" value="TVU12686"/>
    <property type="gene ID" value="EJB05_46340"/>
</dbReference>
<dbReference type="GO" id="GO:0016020">
    <property type="term" value="C:membrane"/>
    <property type="evidence" value="ECO:0007669"/>
    <property type="project" value="UniProtKB-SubCell"/>
</dbReference>
<protein>
    <recommendedName>
        <fullName evidence="9">Serine-threonine/tyrosine-protein kinase catalytic domain-containing protein</fullName>
    </recommendedName>
</protein>
<dbReference type="PANTHER" id="PTHR47974">
    <property type="entry name" value="OS07G0415500 PROTEIN"/>
    <property type="match status" value="1"/>
</dbReference>
<feature type="non-terminal residue" evidence="7">
    <location>
        <position position="1"/>
    </location>
</feature>
<dbReference type="OrthoDB" id="2418081at2759"/>
<comment type="caution">
    <text evidence="7">The sequence shown here is derived from an EMBL/GenBank/DDBJ whole genome shotgun (WGS) entry which is preliminary data.</text>
</comment>
<reference evidence="7 8" key="1">
    <citation type="journal article" date="2019" name="Sci. Rep.">
        <title>A high-quality genome of Eragrostis curvula grass provides insights into Poaceae evolution and supports new strategies to enhance forage quality.</title>
        <authorList>
            <person name="Carballo J."/>
            <person name="Santos B.A.C.M."/>
            <person name="Zappacosta D."/>
            <person name="Garbus I."/>
            <person name="Selva J.P."/>
            <person name="Gallo C.A."/>
            <person name="Diaz A."/>
            <person name="Albertini E."/>
            <person name="Caccamo M."/>
            <person name="Echenique V."/>
        </authorList>
    </citation>
    <scope>NUCLEOTIDE SEQUENCE [LARGE SCALE GENOMIC DNA]</scope>
    <source>
        <strain evidence="8">cv. Victoria</strain>
        <tissue evidence="7">Leaf</tissue>
    </source>
</reference>
<evidence type="ECO:0000256" key="1">
    <source>
        <dbReference type="ARBA" id="ARBA00004167"/>
    </source>
</evidence>
<dbReference type="EMBL" id="RWGY01000039">
    <property type="protein sequence ID" value="TVU12686.1"/>
    <property type="molecule type" value="Genomic_DNA"/>
</dbReference>
<accession>A0A5J9TMQ1</accession>
<dbReference type="Gene3D" id="1.10.510.10">
    <property type="entry name" value="Transferase(Phosphotransferase) domain 1"/>
    <property type="match status" value="1"/>
</dbReference>
<evidence type="ECO:0000256" key="5">
    <source>
        <dbReference type="ARBA" id="ARBA00023136"/>
    </source>
</evidence>
<organism evidence="7 8">
    <name type="scientific">Eragrostis curvula</name>
    <name type="common">weeping love grass</name>
    <dbReference type="NCBI Taxonomy" id="38414"/>
    <lineage>
        <taxon>Eukaryota</taxon>
        <taxon>Viridiplantae</taxon>
        <taxon>Streptophyta</taxon>
        <taxon>Embryophyta</taxon>
        <taxon>Tracheophyta</taxon>
        <taxon>Spermatophyta</taxon>
        <taxon>Magnoliopsida</taxon>
        <taxon>Liliopsida</taxon>
        <taxon>Poales</taxon>
        <taxon>Poaceae</taxon>
        <taxon>PACMAD clade</taxon>
        <taxon>Chloridoideae</taxon>
        <taxon>Eragrostideae</taxon>
        <taxon>Eragrostidinae</taxon>
        <taxon>Eragrostis</taxon>
    </lineage>
</organism>
<name>A0A5J9TMQ1_9POAL</name>
<evidence type="ECO:0008006" key="9">
    <source>
        <dbReference type="Google" id="ProtNLM"/>
    </source>
</evidence>
<keyword evidence="4 6" id="KW-1133">Transmembrane helix</keyword>
<sequence>MESKKKAKILAGVAAAVLVIVELSLFLCFRLSRPFYLSTAVILSVVLAGTAAALLCHALTSPRGRAELMARRRSALDGDGEDAVEVRVVEYSFFRKVAGLPSRFSLAALSAATDDFRYAVGRGSSGTIVADKAREGRVMEVVDRRLVESGEAPADEERVRRMAHVALWCVQEKPSARPDMARVVEMLEARDGGAEVELPPPSEMILVDMLALDPAHAHHGGPFGLPVLSGRTAASSAMSVGESFAMSYLSGRSRIRDAGGAEAGAPNLCTKHRGESFAMSYLSGR</sequence>
<evidence type="ECO:0000256" key="3">
    <source>
        <dbReference type="ARBA" id="ARBA00022729"/>
    </source>
</evidence>
<evidence type="ECO:0000256" key="4">
    <source>
        <dbReference type="ARBA" id="ARBA00022989"/>
    </source>
</evidence>
<evidence type="ECO:0000313" key="8">
    <source>
        <dbReference type="Proteomes" id="UP000324897"/>
    </source>
</evidence>
<keyword evidence="8" id="KW-1185">Reference proteome</keyword>
<keyword evidence="5 6" id="KW-0472">Membrane</keyword>
<evidence type="ECO:0000256" key="6">
    <source>
        <dbReference type="SAM" id="Phobius"/>
    </source>
</evidence>
<dbReference type="Proteomes" id="UP000324897">
    <property type="component" value="Chromosome 3"/>
</dbReference>
<proteinExistence type="predicted"/>